<dbReference type="InterPro" id="IPR017900">
    <property type="entry name" value="4Fe4S_Fe_S_CS"/>
</dbReference>
<dbReference type="PANTHER" id="PTHR43312:SF1">
    <property type="entry name" value="NADP-DEPENDENT OXIDOREDUCTASE DOMAIN-CONTAINING PROTEIN"/>
    <property type="match status" value="1"/>
</dbReference>
<comment type="caution">
    <text evidence="5">The sequence shown here is derived from an EMBL/GenBank/DDBJ whole genome shotgun (WGS) entry which is preliminary data.</text>
</comment>
<dbReference type="InterPro" id="IPR053135">
    <property type="entry name" value="AKR2_Oxidoreductase"/>
</dbReference>
<dbReference type="InterPro" id="IPR036812">
    <property type="entry name" value="NAD(P)_OxRdtase_dom_sf"/>
</dbReference>
<protein>
    <recommendedName>
        <fullName evidence="4">4Fe-4S ferredoxin-type domain-containing protein</fullName>
    </recommendedName>
</protein>
<dbReference type="Gene3D" id="3.20.20.100">
    <property type="entry name" value="NADP-dependent oxidoreductase domain"/>
    <property type="match status" value="1"/>
</dbReference>
<organism evidence="5 6">
    <name type="scientific">Candidatus Schekmanbacteria bacterium RBG_16_38_10</name>
    <dbReference type="NCBI Taxonomy" id="1817879"/>
    <lineage>
        <taxon>Bacteria</taxon>
        <taxon>Candidatus Schekmaniibacteriota</taxon>
    </lineage>
</organism>
<keyword evidence="2" id="KW-0408">Iron</keyword>
<name>A0A1F7S0S1_9BACT</name>
<accession>A0A1F7S0S1</accession>
<keyword evidence="3" id="KW-0411">Iron-sulfur</keyword>
<proteinExistence type="predicted"/>
<feature type="domain" description="4Fe-4S ferredoxin-type" evidence="4">
    <location>
        <begin position="314"/>
        <end position="343"/>
    </location>
</feature>
<dbReference type="PANTHER" id="PTHR43312">
    <property type="entry name" value="D-THREO-ALDOSE 1-DEHYDROGENASE"/>
    <property type="match status" value="1"/>
</dbReference>
<dbReference type="AlphaFoldDB" id="A0A1F7S0S1"/>
<dbReference type="InterPro" id="IPR017896">
    <property type="entry name" value="4Fe4S_Fe-S-bd"/>
</dbReference>
<dbReference type="EMBL" id="MGDE01000045">
    <property type="protein sequence ID" value="OGL47311.1"/>
    <property type="molecule type" value="Genomic_DNA"/>
</dbReference>
<evidence type="ECO:0000313" key="6">
    <source>
        <dbReference type="Proteomes" id="UP000178797"/>
    </source>
</evidence>
<dbReference type="PROSITE" id="PS51379">
    <property type="entry name" value="4FE4S_FER_2"/>
    <property type="match status" value="1"/>
</dbReference>
<dbReference type="SUPFAM" id="SSF46548">
    <property type="entry name" value="alpha-helical ferredoxin"/>
    <property type="match status" value="1"/>
</dbReference>
<evidence type="ECO:0000259" key="4">
    <source>
        <dbReference type="PROSITE" id="PS51379"/>
    </source>
</evidence>
<dbReference type="InterPro" id="IPR023210">
    <property type="entry name" value="NADP_OxRdtase_dom"/>
</dbReference>
<evidence type="ECO:0000313" key="5">
    <source>
        <dbReference type="EMBL" id="OGL47311.1"/>
    </source>
</evidence>
<evidence type="ECO:0000256" key="1">
    <source>
        <dbReference type="ARBA" id="ARBA00022723"/>
    </source>
</evidence>
<dbReference type="SUPFAM" id="SSF51430">
    <property type="entry name" value="NAD(P)-linked oxidoreductase"/>
    <property type="match status" value="1"/>
</dbReference>
<sequence>MLHRRLGRTNLEISSVSFGGLPITFIPPEEAIKVMNAAIDEGMNYFDLDEGPAQFHNRAYIDSQNKIGKILKTRRNEVYIGVKTMRKKKIEVLEDIKKAHELLVKGTSREVIDIFHLAFVDYDFHLKEITAPDGAIEGLKEAKKQGLINHTLVAGHNRGVLIDAIKTGEFDVVEFPFNIVEREVIDDLIPLANKMDIGTLVMKPLGGGQFGEVVTAQLKWILEKPITAVIPGTKTVEEVKMNAAFGRKQQKITESELKQLEEFGRRMAKIYCHRCGYCLPCSQSIMIFGLLDILLAGVLSFEKKKIAYLQAIEKGFLVPASKCTACGECMPRCPYELPIPDLMKQVVEKFGI</sequence>
<dbReference type="PROSITE" id="PS00198">
    <property type="entry name" value="4FE4S_FER_1"/>
    <property type="match status" value="1"/>
</dbReference>
<dbReference type="Proteomes" id="UP000178797">
    <property type="component" value="Unassembled WGS sequence"/>
</dbReference>
<evidence type="ECO:0000256" key="3">
    <source>
        <dbReference type="ARBA" id="ARBA00023014"/>
    </source>
</evidence>
<reference evidence="5 6" key="1">
    <citation type="journal article" date="2016" name="Nat. Commun.">
        <title>Thousands of microbial genomes shed light on interconnected biogeochemical processes in an aquifer system.</title>
        <authorList>
            <person name="Anantharaman K."/>
            <person name="Brown C.T."/>
            <person name="Hug L.A."/>
            <person name="Sharon I."/>
            <person name="Castelle C.J."/>
            <person name="Probst A.J."/>
            <person name="Thomas B.C."/>
            <person name="Singh A."/>
            <person name="Wilkins M.J."/>
            <person name="Karaoz U."/>
            <person name="Brodie E.L."/>
            <person name="Williams K.H."/>
            <person name="Hubbard S.S."/>
            <person name="Banfield J.F."/>
        </authorList>
    </citation>
    <scope>NUCLEOTIDE SEQUENCE [LARGE SCALE GENOMIC DNA]</scope>
</reference>
<dbReference type="GO" id="GO:0046872">
    <property type="term" value="F:metal ion binding"/>
    <property type="evidence" value="ECO:0007669"/>
    <property type="project" value="UniProtKB-KW"/>
</dbReference>
<keyword evidence="1" id="KW-0479">Metal-binding</keyword>
<gene>
    <name evidence="5" type="ORF">A2W05_00805</name>
</gene>
<evidence type="ECO:0000256" key="2">
    <source>
        <dbReference type="ARBA" id="ARBA00023004"/>
    </source>
</evidence>
<dbReference type="CDD" id="cd19100">
    <property type="entry name" value="AKR_unchar"/>
    <property type="match status" value="1"/>
</dbReference>
<dbReference type="GO" id="GO:0051536">
    <property type="term" value="F:iron-sulfur cluster binding"/>
    <property type="evidence" value="ECO:0007669"/>
    <property type="project" value="UniProtKB-KW"/>
</dbReference>
<dbReference type="Pfam" id="PF00248">
    <property type="entry name" value="Aldo_ket_red"/>
    <property type="match status" value="1"/>
</dbReference>